<proteinExistence type="predicted"/>
<organism evidence="1 2">
    <name type="scientific">Paenibacillus tianmuensis</name>
    <dbReference type="NCBI Taxonomy" id="624147"/>
    <lineage>
        <taxon>Bacteria</taxon>
        <taxon>Bacillati</taxon>
        <taxon>Bacillota</taxon>
        <taxon>Bacilli</taxon>
        <taxon>Bacillales</taxon>
        <taxon>Paenibacillaceae</taxon>
        <taxon>Paenibacillus</taxon>
    </lineage>
</organism>
<sequence length="100" mass="11740">MGRGRKSSYVKTITTKDHNMLHVFRCVGYLTEHHLKAELGQREKRIQAYLRDGYIERCSVYNRSSHQINEVYRLTTKGKELGRNQLALDIFIVVTQLIMI</sequence>
<dbReference type="Proteomes" id="UP000198601">
    <property type="component" value="Unassembled WGS sequence"/>
</dbReference>
<accession>A0A1G4U1K9</accession>
<dbReference type="AlphaFoldDB" id="A0A1G4U1K9"/>
<protein>
    <submittedName>
        <fullName evidence="1">Uncharacterized protein</fullName>
    </submittedName>
</protein>
<dbReference type="EMBL" id="FMTT01000082">
    <property type="protein sequence ID" value="SCW86699.1"/>
    <property type="molecule type" value="Genomic_DNA"/>
</dbReference>
<name>A0A1G4U1K9_9BACL</name>
<evidence type="ECO:0000313" key="2">
    <source>
        <dbReference type="Proteomes" id="UP000198601"/>
    </source>
</evidence>
<keyword evidence="2" id="KW-1185">Reference proteome</keyword>
<gene>
    <name evidence="1" type="ORF">SAMN04487970_10823</name>
</gene>
<evidence type="ECO:0000313" key="1">
    <source>
        <dbReference type="EMBL" id="SCW86699.1"/>
    </source>
</evidence>
<reference evidence="2" key="1">
    <citation type="submission" date="2016-10" db="EMBL/GenBank/DDBJ databases">
        <authorList>
            <person name="Varghese N."/>
            <person name="Submissions S."/>
        </authorList>
    </citation>
    <scope>NUCLEOTIDE SEQUENCE [LARGE SCALE GENOMIC DNA]</scope>
    <source>
        <strain evidence="2">CGMCC 1.8946</strain>
    </source>
</reference>